<organism evidence="2 3">
    <name type="scientific">Streptomyces tubbatahanensis</name>
    <dbReference type="NCBI Taxonomy" id="2923272"/>
    <lineage>
        <taxon>Bacteria</taxon>
        <taxon>Bacillati</taxon>
        <taxon>Actinomycetota</taxon>
        <taxon>Actinomycetes</taxon>
        <taxon>Kitasatosporales</taxon>
        <taxon>Streptomycetaceae</taxon>
        <taxon>Streptomyces</taxon>
    </lineage>
</organism>
<sequence>MDDARRAVLRRQFDLSWSLFAYHLERLAPGDLLWEPARHCWTVRPGADGAWVPEFAETEPEPVPVPVPTMAWLSWHVAWWWGVTLDHTRGRPARDRTDIAFPGGAPGTATGSEGAVEAAAVAQLRGLREEWLAALEGLTDAEWEAVAPFPWDNDPAHTVTDMVAWVNAELMKNAAEFGQLRLLRAAASA</sequence>
<name>A0ABY3XMJ7_9ACTN</name>
<dbReference type="Proteomes" id="UP001202244">
    <property type="component" value="Chromosome"/>
</dbReference>
<dbReference type="EMBL" id="CP093846">
    <property type="protein sequence ID" value="UNS95614.1"/>
    <property type="molecule type" value="Genomic_DNA"/>
</dbReference>
<dbReference type="SUPFAM" id="SSF109854">
    <property type="entry name" value="DinB/YfiT-like putative metalloenzymes"/>
    <property type="match status" value="1"/>
</dbReference>
<evidence type="ECO:0000313" key="3">
    <source>
        <dbReference type="Proteomes" id="UP001202244"/>
    </source>
</evidence>
<reference evidence="2 3" key="1">
    <citation type="journal article" date="2023" name="Microbiol. Spectr.">
        <title>Synergy between Genome Mining, Metabolomics, and Bioinformatics Uncovers Antibacterial Chlorinated Carbazole Alkaloids and Their Biosynthetic Gene Cluster from Streptomyces tubbatahanensis sp. nov., a Novel Actinomycete Isolated from Sulu Sea, Philippines.</title>
        <authorList>
            <person name="Tenebro C.P."/>
            <person name="Trono D.J.V.L."/>
            <person name="Balida L.A.P."/>
            <person name="Bayog L.K.A."/>
            <person name="Bruna J.R."/>
            <person name="Sabido E.M."/>
            <person name="Caspe D.P.C."/>
            <person name="de Los Santos E.L.C."/>
            <person name="Saludes J.P."/>
            <person name="Dalisay D.S."/>
        </authorList>
    </citation>
    <scope>NUCLEOTIDE SEQUENCE [LARGE SCALE GENOMIC DNA]</scope>
    <source>
        <strain evidence="2 3">DSD3025</strain>
    </source>
</reference>
<gene>
    <name evidence="2" type="ORF">MMF93_03305</name>
</gene>
<dbReference type="RefSeq" id="WP_242749371.1">
    <property type="nucleotide sequence ID" value="NZ_CP093846.1"/>
</dbReference>
<dbReference type="Pfam" id="PF12867">
    <property type="entry name" value="DinB_2"/>
    <property type="match status" value="1"/>
</dbReference>
<dbReference type="InterPro" id="IPR024775">
    <property type="entry name" value="DinB-like"/>
</dbReference>
<keyword evidence="3" id="KW-1185">Reference proteome</keyword>
<evidence type="ECO:0000313" key="2">
    <source>
        <dbReference type="EMBL" id="UNS95614.1"/>
    </source>
</evidence>
<proteinExistence type="predicted"/>
<protein>
    <submittedName>
        <fullName evidence="2">DinB family protein</fullName>
    </submittedName>
</protein>
<feature type="domain" description="DinB-like" evidence="1">
    <location>
        <begin position="12"/>
        <end position="175"/>
    </location>
</feature>
<dbReference type="InterPro" id="IPR034660">
    <property type="entry name" value="DinB/YfiT-like"/>
</dbReference>
<evidence type="ECO:0000259" key="1">
    <source>
        <dbReference type="Pfam" id="PF12867"/>
    </source>
</evidence>
<accession>A0ABY3XMJ7</accession>